<reference evidence="1" key="1">
    <citation type="submission" date="2023-04" db="EMBL/GenBank/DDBJ databases">
        <title>Draft Genome sequencing of Naganishia species isolated from polar environments using Oxford Nanopore Technology.</title>
        <authorList>
            <person name="Leo P."/>
            <person name="Venkateswaran K."/>
        </authorList>
    </citation>
    <scope>NUCLEOTIDE SEQUENCE</scope>
    <source>
        <strain evidence="1">MNA-CCFEE 5261</strain>
    </source>
</reference>
<keyword evidence="2" id="KW-1185">Reference proteome</keyword>
<sequence>MSSTPTTAPPASAANNGNNIKVVCRFRPMNRMETEAQSEECIEVDANSTTVRMKSRLTAGGGSDAALSGPEKDGFTFDRVFPSSTRQVEIFDFGVKGIVEDVMMGFNGTLFCYGQTGSGKTFTMMGSDIENAHMKGLIPRITEQIFASIATADGNIEYTVKVSYMEIYMERIRDLLAPANDNLSIHEDKTRGVYVKGLTDVYVGSEAEVYAVMKAGGKARAISATNMNAESSRSHSIFVVGIHQRNVETGSQKSGNLYLVDLAGSEKVGKTGASGQTLEEAKKINKSLSALGMVINNLTDGKSTHVPYRDSKLTRILQESLGGNSRTTLIINCSPASFNEAETLSTLRFGMRAKSIKNKARVNTEMSPAELKIMLSKIKGELVFVDTYKDALLGEVGVWRTGRKVDEPDWATEEKVSMILHAGGGSSGATSTAGNIQTPKRPPSSMLSPALTSVSGAPSRSVSPSVFGTGRDTPSISRLDLDEFLRRENELNDMVAEKASSIGFTKLDDLQQRWDKVAQDRVAVDIELKELKSGQSRLEDEARAAVTELETARDRELELSAELEAAKRHIAELEKSQAAAAADDREKRKADMLAEMIAKIDVNAGESWSSSSSKLRGFLDELDRSSTDAVDYQEGREIIRQHLTDNQVLLRSMQERVRRTEEHLQLYEQKHNDLEHLLTQRNTSYEELLGTSLIPLQQGEKQKETNLHDASFNAQYDSKRGLLEVETSALRRRLEAKDEEVARLEDTIDSQAASIEDLNRILADANAGVQNGQELVKMTQELERTRRAAETQHAEFEVMKRNLVRDVTDRCEKVVELQIALDEYKEKYRAIARATNAGAHTKKLQVLEYNMGQLHEVQRGLVNQNTNLKRELNAAERKLAERKERIINLERLVEQSEAQLKLREADLVRAHRDLHTANMYSEMAKENRITQGLGSRIAKPLRGGGVANGLPNTSLSHPAVGPLPVNAINRLSDESNLGTLTLKFAA</sequence>
<accession>A0ACC2WJ38</accession>
<evidence type="ECO:0000313" key="1">
    <source>
        <dbReference type="EMBL" id="KAJ9111106.1"/>
    </source>
</evidence>
<protein>
    <submittedName>
        <fullName evidence="1">Uncharacterized protein</fullName>
    </submittedName>
</protein>
<dbReference type="Proteomes" id="UP001241377">
    <property type="component" value="Unassembled WGS sequence"/>
</dbReference>
<organism evidence="1 2">
    <name type="scientific">Naganishia cerealis</name>
    <dbReference type="NCBI Taxonomy" id="610337"/>
    <lineage>
        <taxon>Eukaryota</taxon>
        <taxon>Fungi</taxon>
        <taxon>Dikarya</taxon>
        <taxon>Basidiomycota</taxon>
        <taxon>Agaricomycotina</taxon>
        <taxon>Tremellomycetes</taxon>
        <taxon>Filobasidiales</taxon>
        <taxon>Filobasidiaceae</taxon>
        <taxon>Naganishia</taxon>
    </lineage>
</organism>
<proteinExistence type="predicted"/>
<gene>
    <name evidence="1" type="ORF">QFC19_001305</name>
</gene>
<name>A0ACC2WJ38_9TREE</name>
<dbReference type="EMBL" id="JASBWR010000009">
    <property type="protein sequence ID" value="KAJ9111106.1"/>
    <property type="molecule type" value="Genomic_DNA"/>
</dbReference>
<comment type="caution">
    <text evidence="1">The sequence shown here is derived from an EMBL/GenBank/DDBJ whole genome shotgun (WGS) entry which is preliminary data.</text>
</comment>
<evidence type="ECO:0000313" key="2">
    <source>
        <dbReference type="Proteomes" id="UP001241377"/>
    </source>
</evidence>